<dbReference type="EMBL" id="VSRR010042927">
    <property type="protein sequence ID" value="MPC76244.1"/>
    <property type="molecule type" value="Genomic_DNA"/>
</dbReference>
<dbReference type="AlphaFoldDB" id="A0A5B7I606"/>
<gene>
    <name evidence="2" type="ORF">E2C01_070651</name>
</gene>
<keyword evidence="3" id="KW-1185">Reference proteome</keyword>
<protein>
    <submittedName>
        <fullName evidence="2">Uncharacterized protein</fullName>
    </submittedName>
</protein>
<comment type="caution">
    <text evidence="2">The sequence shown here is derived from an EMBL/GenBank/DDBJ whole genome shotgun (WGS) entry which is preliminary data.</text>
</comment>
<feature type="transmembrane region" description="Helical" evidence="1">
    <location>
        <begin position="52"/>
        <end position="73"/>
    </location>
</feature>
<proteinExistence type="predicted"/>
<accession>A0A5B7I606</accession>
<keyword evidence="1" id="KW-0472">Membrane</keyword>
<organism evidence="2 3">
    <name type="scientific">Portunus trituberculatus</name>
    <name type="common">Swimming crab</name>
    <name type="synonym">Neptunus trituberculatus</name>
    <dbReference type="NCBI Taxonomy" id="210409"/>
    <lineage>
        <taxon>Eukaryota</taxon>
        <taxon>Metazoa</taxon>
        <taxon>Ecdysozoa</taxon>
        <taxon>Arthropoda</taxon>
        <taxon>Crustacea</taxon>
        <taxon>Multicrustacea</taxon>
        <taxon>Malacostraca</taxon>
        <taxon>Eumalacostraca</taxon>
        <taxon>Eucarida</taxon>
        <taxon>Decapoda</taxon>
        <taxon>Pleocyemata</taxon>
        <taxon>Brachyura</taxon>
        <taxon>Eubrachyura</taxon>
        <taxon>Portunoidea</taxon>
        <taxon>Portunidae</taxon>
        <taxon>Portuninae</taxon>
        <taxon>Portunus</taxon>
    </lineage>
</organism>
<evidence type="ECO:0000313" key="3">
    <source>
        <dbReference type="Proteomes" id="UP000324222"/>
    </source>
</evidence>
<evidence type="ECO:0000256" key="1">
    <source>
        <dbReference type="SAM" id="Phobius"/>
    </source>
</evidence>
<sequence length="92" mass="10314">MKAASTIQRRASRLPGLHRTSDQMRVDYFTFTKRQRLMTACLSLTHSLPQDAAAVVMAAAAAAVVVMVVVWLLHGEEYVVEVDDVTWRELLL</sequence>
<evidence type="ECO:0000313" key="2">
    <source>
        <dbReference type="EMBL" id="MPC76244.1"/>
    </source>
</evidence>
<keyword evidence="1" id="KW-0812">Transmembrane</keyword>
<name>A0A5B7I606_PORTR</name>
<dbReference type="Proteomes" id="UP000324222">
    <property type="component" value="Unassembled WGS sequence"/>
</dbReference>
<keyword evidence="1" id="KW-1133">Transmembrane helix</keyword>
<reference evidence="2 3" key="1">
    <citation type="submission" date="2019-05" db="EMBL/GenBank/DDBJ databases">
        <title>Another draft genome of Portunus trituberculatus and its Hox gene families provides insights of decapod evolution.</title>
        <authorList>
            <person name="Jeong J.-H."/>
            <person name="Song I."/>
            <person name="Kim S."/>
            <person name="Choi T."/>
            <person name="Kim D."/>
            <person name="Ryu S."/>
            <person name="Kim W."/>
        </authorList>
    </citation>
    <scope>NUCLEOTIDE SEQUENCE [LARGE SCALE GENOMIC DNA]</scope>
    <source>
        <tissue evidence="2">Muscle</tissue>
    </source>
</reference>